<dbReference type="Gene3D" id="2.40.10.220">
    <property type="entry name" value="predicted glycosyltransferase like domains"/>
    <property type="match status" value="1"/>
</dbReference>
<evidence type="ECO:0000313" key="3">
    <source>
        <dbReference type="EMBL" id="CDL91868.1"/>
    </source>
</evidence>
<dbReference type="InterPro" id="IPR009926">
    <property type="entry name" value="T3SS_YcgR_PilZN"/>
</dbReference>
<dbReference type="GO" id="GO:0035438">
    <property type="term" value="F:cyclic-di-GMP binding"/>
    <property type="evidence" value="ECO:0007669"/>
    <property type="project" value="InterPro"/>
</dbReference>
<keyword evidence="3" id="KW-0966">Cell projection</keyword>
<comment type="caution">
    <text evidence="3">The sequence shown here is derived from an EMBL/GenBank/DDBJ whole genome shotgun (WGS) entry which is preliminary data.</text>
</comment>
<dbReference type="Pfam" id="PF12945">
    <property type="entry name" value="PilZNR"/>
    <property type="match status" value="1"/>
</dbReference>
<name>W6N5K7_CLOTY</name>
<keyword evidence="3" id="KW-0969">Cilium</keyword>
<organism evidence="3 4">
    <name type="scientific">Clostridium tyrobutyricum DIVETGP</name>
    <dbReference type="NCBI Taxonomy" id="1408889"/>
    <lineage>
        <taxon>Bacteria</taxon>
        <taxon>Bacillati</taxon>
        <taxon>Bacillota</taxon>
        <taxon>Clostridia</taxon>
        <taxon>Eubacteriales</taxon>
        <taxon>Clostridiaceae</taxon>
        <taxon>Clostridium</taxon>
    </lineage>
</organism>
<dbReference type="Pfam" id="PF07238">
    <property type="entry name" value="PilZ"/>
    <property type="match status" value="1"/>
</dbReference>
<dbReference type="GeneID" id="29420307"/>
<feature type="domain" description="PilZ" evidence="1">
    <location>
        <begin position="94"/>
        <end position="203"/>
    </location>
</feature>
<dbReference type="RefSeq" id="WP_017895343.1">
    <property type="nucleotide sequence ID" value="NZ_CBXI010000036.1"/>
</dbReference>
<sequence length="216" mass="24875">MPSNIEFEVNSRIEIEMEDEYYKSNIQDVGNDCIGISIPVNNGTYLPLHKGDKIKCIYFDNNQMYTFNTVVVSRKIDRIFIVVIKKPTEVREYQRRNFVRVPFTKEILYSVITDDNQINFLNATSLNISGGGMKLAIDAKFGHKITYGCELIIIIPVDDKNITLKGKIVRISNNKENKKLICGISFVDVDKNTREKIIELVFEIMREQIRKGVKGE</sequence>
<keyword evidence="4" id="KW-1185">Reference proteome</keyword>
<dbReference type="AlphaFoldDB" id="W6N5K7"/>
<gene>
    <name evidence="3" type="ORF">CTDIVETGP_1938</name>
</gene>
<accession>W6N5K7</accession>
<reference evidence="3 4" key="1">
    <citation type="journal article" date="2015" name="Genome Announc.">
        <title>Draft Genome Sequence of Clostridium tyrobutyricum Strain DIVETGP, Isolated from Cow's Milk for Grana Padano Production.</title>
        <authorList>
            <person name="Soggiu A."/>
            <person name="Piras C."/>
            <person name="Gaiarsa S."/>
            <person name="Sassera D."/>
            <person name="Roncada P."/>
            <person name="Bendixen E."/>
            <person name="Brasca M."/>
            <person name="Bonizzi L."/>
        </authorList>
    </citation>
    <scope>NUCLEOTIDE SEQUENCE [LARGE SCALE GENOMIC DNA]</scope>
    <source>
        <strain evidence="3 4">DIVETGP</strain>
    </source>
</reference>
<proteinExistence type="predicted"/>
<dbReference type="SUPFAM" id="SSF141371">
    <property type="entry name" value="PilZ domain-like"/>
    <property type="match status" value="1"/>
</dbReference>
<dbReference type="OrthoDB" id="3493at2"/>
<keyword evidence="3" id="KW-0282">Flagellum</keyword>
<feature type="domain" description="Type III secretion system flagellar brake protein YcgR PilZN" evidence="2">
    <location>
        <begin position="8"/>
        <end position="87"/>
    </location>
</feature>
<dbReference type="EMBL" id="CBXI010000036">
    <property type="protein sequence ID" value="CDL91868.1"/>
    <property type="molecule type" value="Genomic_DNA"/>
</dbReference>
<dbReference type="InterPro" id="IPR009875">
    <property type="entry name" value="PilZ_domain"/>
</dbReference>
<evidence type="ECO:0000259" key="2">
    <source>
        <dbReference type="Pfam" id="PF12945"/>
    </source>
</evidence>
<dbReference type="Proteomes" id="UP000019482">
    <property type="component" value="Unassembled WGS sequence"/>
</dbReference>
<protein>
    <submittedName>
        <fullName evidence="3">Flagellar protein</fullName>
    </submittedName>
</protein>
<evidence type="ECO:0000259" key="1">
    <source>
        <dbReference type="Pfam" id="PF07238"/>
    </source>
</evidence>
<evidence type="ECO:0000313" key="4">
    <source>
        <dbReference type="Proteomes" id="UP000019482"/>
    </source>
</evidence>